<protein>
    <recommendedName>
        <fullName evidence="2">Complex 1 LYR protein domain-containing protein</fullName>
    </recommendedName>
</protein>
<comment type="similarity">
    <text evidence="1">Belongs to the complex I LYR family.</text>
</comment>
<dbReference type="GO" id="GO:0016226">
    <property type="term" value="P:iron-sulfur cluster assembly"/>
    <property type="evidence" value="ECO:0007669"/>
    <property type="project" value="InterPro"/>
</dbReference>
<gene>
    <name evidence="3" type="ORF">AMON00008_LOCUS1685</name>
</gene>
<sequence length="114" mass="13001">MAQASDAVVQRVAPLPPCPALSCCSTMAPSEVVRLYRQVLRATGSFTDYNFRHYFRRRAKEDFRVFESRWRKGEIDAAAQEAFINDSTKHLGMLRRQGTLSLMYETGPPGTTRR</sequence>
<organism evidence="3">
    <name type="scientific">Alexandrium monilatum</name>
    <dbReference type="NCBI Taxonomy" id="311494"/>
    <lineage>
        <taxon>Eukaryota</taxon>
        <taxon>Sar</taxon>
        <taxon>Alveolata</taxon>
        <taxon>Dinophyceae</taxon>
        <taxon>Gonyaulacales</taxon>
        <taxon>Pyrocystaceae</taxon>
        <taxon>Alexandrium</taxon>
    </lineage>
</organism>
<evidence type="ECO:0000313" key="3">
    <source>
        <dbReference type="EMBL" id="CAE4562066.1"/>
    </source>
</evidence>
<dbReference type="GO" id="GO:1990221">
    <property type="term" value="C:L-cysteine desulfurase complex"/>
    <property type="evidence" value="ECO:0007669"/>
    <property type="project" value="TreeGrafter"/>
</dbReference>
<dbReference type="InterPro" id="IPR051522">
    <property type="entry name" value="ISC_assembly_LYR"/>
</dbReference>
<feature type="domain" description="Complex 1 LYR protein" evidence="2">
    <location>
        <begin position="31"/>
        <end position="87"/>
    </location>
</feature>
<reference evidence="3" key="1">
    <citation type="submission" date="2021-01" db="EMBL/GenBank/DDBJ databases">
        <authorList>
            <person name="Corre E."/>
            <person name="Pelletier E."/>
            <person name="Niang G."/>
            <person name="Scheremetjew M."/>
            <person name="Finn R."/>
            <person name="Kale V."/>
            <person name="Holt S."/>
            <person name="Cochrane G."/>
            <person name="Meng A."/>
            <person name="Brown T."/>
            <person name="Cohen L."/>
        </authorList>
    </citation>
    <scope>NUCLEOTIDE SEQUENCE</scope>
    <source>
        <strain evidence="3">CCMP3105</strain>
    </source>
</reference>
<evidence type="ECO:0000259" key="2">
    <source>
        <dbReference type="Pfam" id="PF05347"/>
    </source>
</evidence>
<dbReference type="Pfam" id="PF05347">
    <property type="entry name" value="Complex1_LYR"/>
    <property type="match status" value="1"/>
</dbReference>
<dbReference type="PANTHER" id="PTHR13166:SF7">
    <property type="entry name" value="LYR MOTIF-CONTAINING PROTEIN 4"/>
    <property type="match status" value="1"/>
</dbReference>
<evidence type="ECO:0000256" key="1">
    <source>
        <dbReference type="ARBA" id="ARBA00009508"/>
    </source>
</evidence>
<proteinExistence type="inferred from homology"/>
<dbReference type="AlphaFoldDB" id="A0A7S4PU29"/>
<dbReference type="EMBL" id="HBNR01002394">
    <property type="protein sequence ID" value="CAE4562066.1"/>
    <property type="molecule type" value="Transcribed_RNA"/>
</dbReference>
<dbReference type="PANTHER" id="PTHR13166">
    <property type="entry name" value="PROTEIN C6ORF149"/>
    <property type="match status" value="1"/>
</dbReference>
<dbReference type="CDD" id="cd20264">
    <property type="entry name" value="Complex1_LYR_LYRM4"/>
    <property type="match status" value="1"/>
</dbReference>
<accession>A0A7S4PU29</accession>
<dbReference type="GO" id="GO:0005739">
    <property type="term" value="C:mitochondrion"/>
    <property type="evidence" value="ECO:0007669"/>
    <property type="project" value="TreeGrafter"/>
</dbReference>
<dbReference type="InterPro" id="IPR008011">
    <property type="entry name" value="Complex1_LYR_dom"/>
</dbReference>
<dbReference type="InterPro" id="IPR045297">
    <property type="entry name" value="Complex1_LYR_LYRM4"/>
</dbReference>
<name>A0A7S4PU29_9DINO</name>